<accession>A0A9W8N2U8</accession>
<name>A0A9W8N2U8_9PEZI</name>
<dbReference type="EMBL" id="JANPWZ010003799">
    <property type="protein sequence ID" value="KAJ3551239.1"/>
    <property type="molecule type" value="Genomic_DNA"/>
</dbReference>
<reference evidence="2" key="1">
    <citation type="submission" date="2022-07" db="EMBL/GenBank/DDBJ databases">
        <title>Genome Sequence of Xylaria arbuscula.</title>
        <authorList>
            <person name="Buettner E."/>
        </authorList>
    </citation>
    <scope>NUCLEOTIDE SEQUENCE</scope>
    <source>
        <strain evidence="2">VT107</strain>
    </source>
</reference>
<dbReference type="AlphaFoldDB" id="A0A9W8N2U8"/>
<comment type="caution">
    <text evidence="2">The sequence shown here is derived from an EMBL/GenBank/DDBJ whole genome shotgun (WGS) entry which is preliminary data.</text>
</comment>
<dbReference type="Proteomes" id="UP001148614">
    <property type="component" value="Unassembled WGS sequence"/>
</dbReference>
<keyword evidence="3" id="KW-1185">Reference proteome</keyword>
<evidence type="ECO:0000256" key="1">
    <source>
        <dbReference type="SAM" id="MobiDB-lite"/>
    </source>
</evidence>
<evidence type="ECO:0000313" key="2">
    <source>
        <dbReference type="EMBL" id="KAJ3551239.1"/>
    </source>
</evidence>
<sequence length="84" mass="8688">MVGSPWGLRPSAIGPEFSNDDNLGENGGQREEGEKTPASGSSLPFKGCVSQPMDNCVTPWANAATAGPQSGWMTPPDTPPSSQL</sequence>
<evidence type="ECO:0000313" key="3">
    <source>
        <dbReference type="Proteomes" id="UP001148614"/>
    </source>
</evidence>
<gene>
    <name evidence="2" type="ORF">NPX13_g11413</name>
</gene>
<protein>
    <submittedName>
        <fullName evidence="2">Uncharacterized protein</fullName>
    </submittedName>
</protein>
<feature type="region of interest" description="Disordered" evidence="1">
    <location>
        <begin position="1"/>
        <end position="84"/>
    </location>
</feature>
<proteinExistence type="predicted"/>
<organism evidence="2 3">
    <name type="scientific">Xylaria arbuscula</name>
    <dbReference type="NCBI Taxonomy" id="114810"/>
    <lineage>
        <taxon>Eukaryota</taxon>
        <taxon>Fungi</taxon>
        <taxon>Dikarya</taxon>
        <taxon>Ascomycota</taxon>
        <taxon>Pezizomycotina</taxon>
        <taxon>Sordariomycetes</taxon>
        <taxon>Xylariomycetidae</taxon>
        <taxon>Xylariales</taxon>
        <taxon>Xylariaceae</taxon>
        <taxon>Xylaria</taxon>
    </lineage>
</organism>